<dbReference type="PANTHER" id="PTHR43713:SF3">
    <property type="entry name" value="GLUTAMATE-1-SEMIALDEHYDE 2,1-AMINOMUTASE 1, CHLOROPLASTIC-RELATED"/>
    <property type="match status" value="1"/>
</dbReference>
<dbReference type="InterPro" id="IPR015424">
    <property type="entry name" value="PyrdxlP-dep_Trfase"/>
</dbReference>
<evidence type="ECO:0000256" key="6">
    <source>
        <dbReference type="ARBA" id="ARBA00023235"/>
    </source>
</evidence>
<dbReference type="EMBL" id="UINC01004626">
    <property type="protein sequence ID" value="SVA15720.1"/>
    <property type="molecule type" value="Genomic_DNA"/>
</dbReference>
<dbReference type="EC" id="5.4.3.8" evidence="4"/>
<comment type="cofactor">
    <cofactor evidence="1">
        <name>pyridoxal 5'-phosphate</name>
        <dbReference type="ChEBI" id="CHEBI:597326"/>
    </cofactor>
</comment>
<dbReference type="InterPro" id="IPR005814">
    <property type="entry name" value="Aminotrans_3"/>
</dbReference>
<dbReference type="Pfam" id="PF00202">
    <property type="entry name" value="Aminotran_3"/>
    <property type="match status" value="1"/>
</dbReference>
<dbReference type="FunFam" id="3.40.640.10:FF:000021">
    <property type="entry name" value="Glutamate-1-semialdehyde 2,1-aminomutase"/>
    <property type="match status" value="1"/>
</dbReference>
<evidence type="ECO:0000256" key="2">
    <source>
        <dbReference type="ARBA" id="ARBA00004819"/>
    </source>
</evidence>
<proteinExistence type="inferred from homology"/>
<dbReference type="GO" id="GO:0006779">
    <property type="term" value="P:porphyrin-containing compound biosynthetic process"/>
    <property type="evidence" value="ECO:0007669"/>
    <property type="project" value="UniProtKB-KW"/>
</dbReference>
<reference evidence="8" key="1">
    <citation type="submission" date="2018-05" db="EMBL/GenBank/DDBJ databases">
        <authorList>
            <person name="Lanie J.A."/>
            <person name="Ng W.-L."/>
            <person name="Kazmierczak K.M."/>
            <person name="Andrzejewski T.M."/>
            <person name="Davidsen T.M."/>
            <person name="Wayne K.J."/>
            <person name="Tettelin H."/>
            <person name="Glass J.I."/>
            <person name="Rusch D."/>
            <person name="Podicherti R."/>
            <person name="Tsui H.-C.T."/>
            <person name="Winkler M.E."/>
        </authorList>
    </citation>
    <scope>NUCLEOTIDE SEQUENCE</scope>
</reference>
<comment type="pathway">
    <text evidence="2">Porphyrin-containing compound metabolism; protoporphyrin-IX biosynthesis; 5-aminolevulinate from L-glutamyl-tRNA(Glu): step 2/2.</text>
</comment>
<dbReference type="InterPro" id="IPR049704">
    <property type="entry name" value="Aminotrans_3_PPA_site"/>
</dbReference>
<name>A0A381TI36_9ZZZZ</name>
<evidence type="ECO:0000256" key="5">
    <source>
        <dbReference type="ARBA" id="ARBA00022898"/>
    </source>
</evidence>
<evidence type="ECO:0000256" key="3">
    <source>
        <dbReference type="ARBA" id="ARBA00008981"/>
    </source>
</evidence>
<dbReference type="GO" id="GO:0030170">
    <property type="term" value="F:pyridoxal phosphate binding"/>
    <property type="evidence" value="ECO:0007669"/>
    <property type="project" value="InterPro"/>
</dbReference>
<gene>
    <name evidence="8" type="ORF">METZ01_LOCUS68574</name>
</gene>
<dbReference type="GO" id="GO:0042286">
    <property type="term" value="F:glutamate-1-semialdehyde 2,1-aminomutase activity"/>
    <property type="evidence" value="ECO:0007669"/>
    <property type="project" value="UniProtKB-EC"/>
</dbReference>
<dbReference type="Gene3D" id="3.40.640.10">
    <property type="entry name" value="Type I PLP-dependent aspartate aminotransferase-like (Major domain)"/>
    <property type="match status" value="1"/>
</dbReference>
<dbReference type="NCBIfam" id="NF041362">
    <property type="entry name" value="GntE_guanitoxin"/>
    <property type="match status" value="1"/>
</dbReference>
<protein>
    <recommendedName>
        <fullName evidence="4">glutamate-1-semialdehyde 2,1-aminomutase</fullName>
        <ecNumber evidence="4">5.4.3.8</ecNumber>
    </recommendedName>
</protein>
<sequence>MLKRVKAQPIFNRAMQVLAKGVSSNFRYWGPDTTPVISHGKGAKVWDADGNEFIDYRLGWGPVILGHADERVNNAVSATIQNGTTFASTTELEVEVAEKLVNMIPEMEMLRFTNTGTEATMHALRVARGYTDREKFIKFEGQYHGAHDYVLFSTASSPLSGLGPRKFPVPAQVGTGIPGKIKDYVIMLPFNDFEAVESAVKDHRGDIAAMMIEPCLGNISGLEPASGFLAHLRKLCDEYDIVMIFDEVKTGFRLANGGAREAYSVIPDISTYAKSLGNGYPVAAFGGKKEVMEIIGSPGVTHAGTFGANGASMAAAKAVLEILSSSPVLDNLAERGKRLKAGLDAILTNADIPHIMTGHPNMQGFILTDKPVNDVRDLAHHDEGLYSKITSHLYKNGCWPEEDAREPWFLCEAHTDDIIDETLNKFEDAVKAAKDN</sequence>
<dbReference type="GO" id="GO:0008483">
    <property type="term" value="F:transaminase activity"/>
    <property type="evidence" value="ECO:0007669"/>
    <property type="project" value="InterPro"/>
</dbReference>
<evidence type="ECO:0000256" key="1">
    <source>
        <dbReference type="ARBA" id="ARBA00001933"/>
    </source>
</evidence>
<dbReference type="PROSITE" id="PS00600">
    <property type="entry name" value="AA_TRANSFER_CLASS_3"/>
    <property type="match status" value="1"/>
</dbReference>
<dbReference type="AlphaFoldDB" id="A0A381TI36"/>
<evidence type="ECO:0000313" key="8">
    <source>
        <dbReference type="EMBL" id="SVA15720.1"/>
    </source>
</evidence>
<dbReference type="InterPro" id="IPR015422">
    <property type="entry name" value="PyrdxlP-dep_Trfase_small"/>
</dbReference>
<dbReference type="SUPFAM" id="SSF53383">
    <property type="entry name" value="PLP-dependent transferases"/>
    <property type="match status" value="1"/>
</dbReference>
<keyword evidence="5" id="KW-0663">Pyridoxal phosphate</keyword>
<dbReference type="PANTHER" id="PTHR43713">
    <property type="entry name" value="GLUTAMATE-1-SEMIALDEHYDE 2,1-AMINOMUTASE"/>
    <property type="match status" value="1"/>
</dbReference>
<keyword evidence="6" id="KW-0413">Isomerase</keyword>
<dbReference type="Gene3D" id="3.90.1150.10">
    <property type="entry name" value="Aspartate Aminotransferase, domain 1"/>
    <property type="match status" value="1"/>
</dbReference>
<dbReference type="CDD" id="cd00610">
    <property type="entry name" value="OAT_like"/>
    <property type="match status" value="1"/>
</dbReference>
<keyword evidence="7" id="KW-0627">Porphyrin biosynthesis</keyword>
<comment type="similarity">
    <text evidence="3">Belongs to the class-III pyridoxal-phosphate-dependent aminotransferase family. HemL subfamily.</text>
</comment>
<organism evidence="8">
    <name type="scientific">marine metagenome</name>
    <dbReference type="NCBI Taxonomy" id="408172"/>
    <lineage>
        <taxon>unclassified sequences</taxon>
        <taxon>metagenomes</taxon>
        <taxon>ecological metagenomes</taxon>
    </lineage>
</organism>
<accession>A0A381TI36</accession>
<dbReference type="NCBIfam" id="NF000818">
    <property type="entry name" value="PRK00062.1"/>
    <property type="match status" value="1"/>
</dbReference>
<evidence type="ECO:0000256" key="4">
    <source>
        <dbReference type="ARBA" id="ARBA00012143"/>
    </source>
</evidence>
<dbReference type="InterPro" id="IPR015421">
    <property type="entry name" value="PyrdxlP-dep_Trfase_major"/>
</dbReference>
<evidence type="ECO:0000256" key="7">
    <source>
        <dbReference type="ARBA" id="ARBA00023244"/>
    </source>
</evidence>